<dbReference type="PANTHER" id="PTHR43280">
    <property type="entry name" value="ARAC-FAMILY TRANSCRIPTIONAL REGULATOR"/>
    <property type="match status" value="1"/>
</dbReference>
<evidence type="ECO:0000259" key="4">
    <source>
        <dbReference type="PROSITE" id="PS01124"/>
    </source>
</evidence>
<dbReference type="InterPro" id="IPR018060">
    <property type="entry name" value="HTH_AraC"/>
</dbReference>
<protein>
    <submittedName>
        <fullName evidence="5">Helix-turn-helix transcriptional regulator</fullName>
    </submittedName>
</protein>
<evidence type="ECO:0000313" key="6">
    <source>
        <dbReference type="Proteomes" id="UP000564644"/>
    </source>
</evidence>
<dbReference type="GO" id="GO:0043565">
    <property type="term" value="F:sequence-specific DNA binding"/>
    <property type="evidence" value="ECO:0007669"/>
    <property type="project" value="InterPro"/>
</dbReference>
<dbReference type="EMBL" id="JACJVO010000025">
    <property type="protein sequence ID" value="MBB6733331.1"/>
    <property type="molecule type" value="Genomic_DNA"/>
</dbReference>
<dbReference type="GO" id="GO:0003700">
    <property type="term" value="F:DNA-binding transcription factor activity"/>
    <property type="evidence" value="ECO:0007669"/>
    <property type="project" value="InterPro"/>
</dbReference>
<dbReference type="SMART" id="SM00342">
    <property type="entry name" value="HTH_ARAC"/>
    <property type="match status" value="1"/>
</dbReference>
<dbReference type="InterPro" id="IPR003313">
    <property type="entry name" value="AraC-bd"/>
</dbReference>
<keyword evidence="1" id="KW-0805">Transcription regulation</keyword>
<dbReference type="PROSITE" id="PS01124">
    <property type="entry name" value="HTH_ARAC_FAMILY_2"/>
    <property type="match status" value="1"/>
</dbReference>
<accession>A0A7X0SNY3</accession>
<dbReference type="InterPro" id="IPR014710">
    <property type="entry name" value="RmlC-like_jellyroll"/>
</dbReference>
<evidence type="ECO:0000313" key="5">
    <source>
        <dbReference type="EMBL" id="MBB6733331.1"/>
    </source>
</evidence>
<name>A0A7X0SNY3_9BACL</name>
<dbReference type="SUPFAM" id="SSF46689">
    <property type="entry name" value="Homeodomain-like"/>
    <property type="match status" value="1"/>
</dbReference>
<dbReference type="SUPFAM" id="SSF51182">
    <property type="entry name" value="RmlC-like cupins"/>
    <property type="match status" value="1"/>
</dbReference>
<dbReference type="Pfam" id="PF12833">
    <property type="entry name" value="HTH_18"/>
    <property type="match status" value="1"/>
</dbReference>
<dbReference type="Gene3D" id="2.60.120.10">
    <property type="entry name" value="Jelly Rolls"/>
    <property type="match status" value="1"/>
</dbReference>
<dbReference type="Proteomes" id="UP000564644">
    <property type="component" value="Unassembled WGS sequence"/>
</dbReference>
<dbReference type="InterPro" id="IPR018062">
    <property type="entry name" value="HTH_AraC-typ_CS"/>
</dbReference>
<dbReference type="Gene3D" id="1.10.10.60">
    <property type="entry name" value="Homeodomain-like"/>
    <property type="match status" value="2"/>
</dbReference>
<keyword evidence="3" id="KW-0804">Transcription</keyword>
<dbReference type="AlphaFoldDB" id="A0A7X0SNY3"/>
<evidence type="ECO:0000256" key="1">
    <source>
        <dbReference type="ARBA" id="ARBA00023015"/>
    </source>
</evidence>
<sequence>MEGSVARFAVWLNGWGGGTVELDLDSISPHVRMVKIVKSSSLSGEWIDYDHVFTYIEQGEAEFILNGVKYLAGEGDVFLMPPFMPHLIRTTSAVPLIQHIVQFDLYDDPERRQWRETTVINGTTGRLPDRERLLSAVSPASRLLPANRLEFLARLARMRQLFAEGEKYGCLKLKACCIELICDYLGSLSADRFREGRKTKGWAMIEKAIHYINKRYGDPRLNNREIGEHVGVSANYLSFVFKDQLRITLHKYVTHVRIEQAKLRMVEGGKSLTEIADETGFTSIHVFSRAFKSELGLSPSQFSNGL</sequence>
<dbReference type="PRINTS" id="PR00032">
    <property type="entry name" value="HTHARAC"/>
</dbReference>
<dbReference type="Pfam" id="PF02311">
    <property type="entry name" value="AraC_binding"/>
    <property type="match status" value="1"/>
</dbReference>
<feature type="domain" description="HTH araC/xylS-type" evidence="4">
    <location>
        <begin position="206"/>
        <end position="305"/>
    </location>
</feature>
<organism evidence="5 6">
    <name type="scientific">Cohnella zeiphila</name>
    <dbReference type="NCBI Taxonomy" id="2761120"/>
    <lineage>
        <taxon>Bacteria</taxon>
        <taxon>Bacillati</taxon>
        <taxon>Bacillota</taxon>
        <taxon>Bacilli</taxon>
        <taxon>Bacillales</taxon>
        <taxon>Paenibacillaceae</taxon>
        <taxon>Cohnella</taxon>
    </lineage>
</organism>
<evidence type="ECO:0000256" key="2">
    <source>
        <dbReference type="ARBA" id="ARBA00023125"/>
    </source>
</evidence>
<proteinExistence type="predicted"/>
<keyword evidence="2" id="KW-0238">DNA-binding</keyword>
<evidence type="ECO:0000256" key="3">
    <source>
        <dbReference type="ARBA" id="ARBA00023163"/>
    </source>
</evidence>
<dbReference type="InterPro" id="IPR009057">
    <property type="entry name" value="Homeodomain-like_sf"/>
</dbReference>
<comment type="caution">
    <text evidence="5">The sequence shown here is derived from an EMBL/GenBank/DDBJ whole genome shotgun (WGS) entry which is preliminary data.</text>
</comment>
<dbReference type="PANTHER" id="PTHR43280:SF2">
    <property type="entry name" value="HTH-TYPE TRANSCRIPTIONAL REGULATOR EXSA"/>
    <property type="match status" value="1"/>
</dbReference>
<dbReference type="InterPro" id="IPR020449">
    <property type="entry name" value="Tscrpt_reg_AraC-type_HTH"/>
</dbReference>
<dbReference type="PROSITE" id="PS00041">
    <property type="entry name" value="HTH_ARAC_FAMILY_1"/>
    <property type="match status" value="1"/>
</dbReference>
<gene>
    <name evidence="5" type="ORF">H7C18_20620</name>
</gene>
<reference evidence="5 6" key="1">
    <citation type="submission" date="2020-08" db="EMBL/GenBank/DDBJ databases">
        <title>Cohnella phylogeny.</title>
        <authorList>
            <person name="Dunlap C."/>
        </authorList>
    </citation>
    <scope>NUCLEOTIDE SEQUENCE [LARGE SCALE GENOMIC DNA]</scope>
    <source>
        <strain evidence="5 6">CBP 2801</strain>
    </source>
</reference>
<dbReference type="InterPro" id="IPR011051">
    <property type="entry name" value="RmlC_Cupin_sf"/>
</dbReference>
<keyword evidence="6" id="KW-1185">Reference proteome</keyword>